<evidence type="ECO:0000256" key="4">
    <source>
        <dbReference type="ARBA" id="ARBA00020295"/>
    </source>
</evidence>
<evidence type="ECO:0000256" key="7">
    <source>
        <dbReference type="ARBA" id="ARBA00023277"/>
    </source>
</evidence>
<evidence type="ECO:0000256" key="8">
    <source>
        <dbReference type="ARBA" id="ARBA00031423"/>
    </source>
</evidence>
<dbReference type="Gene3D" id="3.20.20.80">
    <property type="entry name" value="Glycosidases"/>
    <property type="match status" value="1"/>
</dbReference>
<protein>
    <recommendedName>
        <fullName evidence="4 10">4-alpha-glucanotransferase</fullName>
        <ecNumber evidence="3 10">2.4.1.25</ecNumber>
    </recommendedName>
    <alternativeName>
        <fullName evidence="8 10">Amylomaltase</fullName>
    </alternativeName>
    <alternativeName>
        <fullName evidence="9 10">Disproportionating enzyme</fullName>
    </alternativeName>
</protein>
<evidence type="ECO:0000313" key="12">
    <source>
        <dbReference type="Proteomes" id="UP000813420"/>
    </source>
</evidence>
<evidence type="ECO:0000256" key="5">
    <source>
        <dbReference type="ARBA" id="ARBA00022676"/>
    </source>
</evidence>
<evidence type="ECO:0000256" key="2">
    <source>
        <dbReference type="ARBA" id="ARBA00005684"/>
    </source>
</evidence>
<dbReference type="EC" id="2.4.1.25" evidence="3 10"/>
<dbReference type="NCBIfam" id="NF011080">
    <property type="entry name" value="PRK14508.1-3"/>
    <property type="match status" value="1"/>
</dbReference>
<evidence type="ECO:0000256" key="1">
    <source>
        <dbReference type="ARBA" id="ARBA00000439"/>
    </source>
</evidence>
<dbReference type="NCBIfam" id="TIGR00217">
    <property type="entry name" value="malQ"/>
    <property type="match status" value="1"/>
</dbReference>
<organism evidence="11 12">
    <name type="scientific">Merdimonas faecis</name>
    <dbReference type="NCBI Taxonomy" id="1653435"/>
    <lineage>
        <taxon>Bacteria</taxon>
        <taxon>Bacillati</taxon>
        <taxon>Bacillota</taxon>
        <taxon>Clostridia</taxon>
        <taxon>Lachnospirales</taxon>
        <taxon>Lachnospiraceae</taxon>
        <taxon>Merdimonas</taxon>
    </lineage>
</organism>
<evidence type="ECO:0000256" key="3">
    <source>
        <dbReference type="ARBA" id="ARBA00012560"/>
    </source>
</evidence>
<dbReference type="Pfam" id="PF02446">
    <property type="entry name" value="Glyco_hydro_77"/>
    <property type="match status" value="1"/>
</dbReference>
<evidence type="ECO:0000256" key="9">
    <source>
        <dbReference type="ARBA" id="ARBA00031501"/>
    </source>
</evidence>
<comment type="caution">
    <text evidence="11">The sequence shown here is derived from an EMBL/GenBank/DDBJ whole genome shotgun (WGS) entry which is preliminary data.</text>
</comment>
<dbReference type="PANTHER" id="PTHR32438:SF5">
    <property type="entry name" value="4-ALPHA-GLUCANOTRANSFERASE DPE1, CHLOROPLASTIC_AMYLOPLASTIC"/>
    <property type="match status" value="1"/>
</dbReference>
<proteinExistence type="inferred from homology"/>
<reference evidence="11" key="2">
    <citation type="submission" date="2021-09" db="EMBL/GenBank/DDBJ databases">
        <authorList>
            <person name="Gilroy R."/>
        </authorList>
    </citation>
    <scope>NUCLEOTIDE SEQUENCE</scope>
    <source>
        <strain evidence="11">USAMLcec4-12693</strain>
    </source>
</reference>
<accession>A0A9D2VVQ4</accession>
<gene>
    <name evidence="11" type="primary">malQ</name>
    <name evidence="11" type="ORF">K8V39_02265</name>
</gene>
<comment type="similarity">
    <text evidence="2 10">Belongs to the disproportionating enzyme family.</text>
</comment>
<evidence type="ECO:0000256" key="6">
    <source>
        <dbReference type="ARBA" id="ARBA00022679"/>
    </source>
</evidence>
<dbReference type="EMBL" id="DYXE01000023">
    <property type="protein sequence ID" value="HJH49070.1"/>
    <property type="molecule type" value="Genomic_DNA"/>
</dbReference>
<dbReference type="SUPFAM" id="SSF51445">
    <property type="entry name" value="(Trans)glycosidases"/>
    <property type="match status" value="1"/>
</dbReference>
<keyword evidence="5 10" id="KW-0328">Glycosyltransferase</keyword>
<sequence>MKEAGILMPVSALPSRTGVGELGAAAYQWIDLMHEAGITIWQILPLNPLGYGNSPYQPYSSYAGDELYISLELLAEAGLLKELPEPFRTEEKRVDYEAVRAFKQPVLRTAYQSFKEKKQDEDPEYQAFAALDWVKTYTAFRALKKANGGVCWNEWKAEDQNFPEGERELTGEEQEEAGFHTFLQYIFYCQWMKVKTAANEKGIRIMGDVPFYVGLDSADVWGGKDNFLLDTDGRPIFIAGVPPDYFSATGQRWGNPIYDWEHMKESGYQFWMDRIGYSGKLFDIVRIDHFRAFDTFWKIPSSCPTAIEGEWIEAPGYEVLDLLTESFPKMELVAEDLGELRPEVMTLKKHYHLKGMKILVFAIETWRKRACDGIADEKNMIIYTGTHDNDTLMEWYQNLTKAAKRKVRRFLRTEGFGTGSVKERLLGYTFASPAEYAIVPLQDILGLGREGHMNTPGTVGSPNWEWHLPDFGRAEKEMKHLRHLFRRS</sequence>
<dbReference type="AlphaFoldDB" id="A0A9D2VVQ4"/>
<keyword evidence="6 10" id="KW-0808">Transferase</keyword>
<comment type="catalytic activity">
    <reaction evidence="1 10">
        <text>Transfers a segment of a (1-&gt;4)-alpha-D-glucan to a new position in an acceptor, which may be glucose or a (1-&gt;4)-alpha-D-glucan.</text>
        <dbReference type="EC" id="2.4.1.25"/>
    </reaction>
</comment>
<dbReference type="GO" id="GO:0005975">
    <property type="term" value="P:carbohydrate metabolic process"/>
    <property type="evidence" value="ECO:0007669"/>
    <property type="project" value="InterPro"/>
</dbReference>
<dbReference type="RefSeq" id="WP_277271610.1">
    <property type="nucleotide sequence ID" value="NZ_DYXE01000023.1"/>
</dbReference>
<dbReference type="GO" id="GO:0004134">
    <property type="term" value="F:4-alpha-glucanotransferase activity"/>
    <property type="evidence" value="ECO:0007669"/>
    <property type="project" value="UniProtKB-EC"/>
</dbReference>
<evidence type="ECO:0000313" key="11">
    <source>
        <dbReference type="EMBL" id="HJH49070.1"/>
    </source>
</evidence>
<dbReference type="InterPro" id="IPR003385">
    <property type="entry name" value="Glyco_hydro_77"/>
</dbReference>
<dbReference type="NCBIfam" id="NF011079">
    <property type="entry name" value="PRK14508.1-2"/>
    <property type="match status" value="1"/>
</dbReference>
<name>A0A9D2VVQ4_9FIRM</name>
<dbReference type="InterPro" id="IPR017853">
    <property type="entry name" value="GH"/>
</dbReference>
<reference evidence="11" key="1">
    <citation type="journal article" date="2021" name="PeerJ">
        <title>Extensive microbial diversity within the chicken gut microbiome revealed by metagenomics and culture.</title>
        <authorList>
            <person name="Gilroy R."/>
            <person name="Ravi A."/>
            <person name="Getino M."/>
            <person name="Pursley I."/>
            <person name="Horton D.L."/>
            <person name="Alikhan N.F."/>
            <person name="Baker D."/>
            <person name="Gharbi K."/>
            <person name="Hall N."/>
            <person name="Watson M."/>
            <person name="Adriaenssens E.M."/>
            <person name="Foster-Nyarko E."/>
            <person name="Jarju S."/>
            <person name="Secka A."/>
            <person name="Antonio M."/>
            <person name="Oren A."/>
            <person name="Chaudhuri R.R."/>
            <person name="La Ragione R."/>
            <person name="Hildebrand F."/>
            <person name="Pallen M.J."/>
        </authorList>
    </citation>
    <scope>NUCLEOTIDE SEQUENCE</scope>
    <source>
        <strain evidence="11">USAMLcec4-12693</strain>
    </source>
</reference>
<dbReference type="PANTHER" id="PTHR32438">
    <property type="entry name" value="4-ALPHA-GLUCANOTRANSFERASE DPE1, CHLOROPLASTIC/AMYLOPLASTIC"/>
    <property type="match status" value="1"/>
</dbReference>
<keyword evidence="7 10" id="KW-0119">Carbohydrate metabolism</keyword>
<dbReference type="Proteomes" id="UP000813420">
    <property type="component" value="Unassembled WGS sequence"/>
</dbReference>
<evidence type="ECO:0000256" key="10">
    <source>
        <dbReference type="RuleBase" id="RU361207"/>
    </source>
</evidence>